<feature type="transmembrane region" description="Helical" evidence="1">
    <location>
        <begin position="7"/>
        <end position="25"/>
    </location>
</feature>
<gene>
    <name evidence="2" type="ORF">AB3G37_13130</name>
</gene>
<name>A0AB39VK67_9GAMM</name>
<dbReference type="AlphaFoldDB" id="A0AB39VK67"/>
<protein>
    <recommendedName>
        <fullName evidence="3">Lipoprotein</fullName>
    </recommendedName>
</protein>
<evidence type="ECO:0000256" key="1">
    <source>
        <dbReference type="SAM" id="Phobius"/>
    </source>
</evidence>
<keyword evidence="1" id="KW-0812">Transmembrane</keyword>
<dbReference type="RefSeq" id="WP_369788049.1">
    <property type="nucleotide sequence ID" value="NZ_CP165628.1"/>
</dbReference>
<accession>A0AB39VK67</accession>
<dbReference type="EMBL" id="CP165628">
    <property type="protein sequence ID" value="XDU70534.1"/>
    <property type="molecule type" value="Genomic_DNA"/>
</dbReference>
<evidence type="ECO:0000313" key="2">
    <source>
        <dbReference type="EMBL" id="XDU70534.1"/>
    </source>
</evidence>
<keyword evidence="1" id="KW-0472">Membrane</keyword>
<reference evidence="2" key="1">
    <citation type="submission" date="2024-07" db="EMBL/GenBank/DDBJ databases">
        <authorList>
            <person name="Biller S.J."/>
        </authorList>
    </citation>
    <scope>NUCLEOTIDE SEQUENCE</scope>
    <source>
        <strain evidence="2">WC2420</strain>
    </source>
</reference>
<evidence type="ECO:0008006" key="3">
    <source>
        <dbReference type="Google" id="ProtNLM"/>
    </source>
</evidence>
<sequence length="46" mass="4848">MKNALKAVSVLLVIASLSGCFWPGYYHDGHRGGGYHGGGGGGYYHH</sequence>
<dbReference type="PROSITE" id="PS51257">
    <property type="entry name" value="PROKAR_LIPOPROTEIN"/>
    <property type="match status" value="1"/>
</dbReference>
<keyword evidence="1" id="KW-1133">Transmembrane helix</keyword>
<proteinExistence type="predicted"/>
<organism evidence="2">
    <name type="scientific">Rouxiella sp. WC2420</name>
    <dbReference type="NCBI Taxonomy" id="3234145"/>
    <lineage>
        <taxon>Bacteria</taxon>
        <taxon>Pseudomonadati</taxon>
        <taxon>Pseudomonadota</taxon>
        <taxon>Gammaproteobacteria</taxon>
        <taxon>Enterobacterales</taxon>
        <taxon>Yersiniaceae</taxon>
        <taxon>Rouxiella</taxon>
    </lineage>
</organism>